<feature type="compositionally biased region" description="Polar residues" evidence="4">
    <location>
        <begin position="125"/>
        <end position="144"/>
    </location>
</feature>
<feature type="region of interest" description="Disordered" evidence="4">
    <location>
        <begin position="208"/>
        <end position="241"/>
    </location>
</feature>
<feature type="region of interest" description="Disordered" evidence="4">
    <location>
        <begin position="120"/>
        <end position="174"/>
    </location>
</feature>
<dbReference type="InterPro" id="IPR001841">
    <property type="entry name" value="Znf_RING"/>
</dbReference>
<dbReference type="PANTHER" id="PTHR13459">
    <property type="entry name" value="E3 UBIQUITIN-PROTEIN LIGASE RNF220 ISOFORM X1"/>
    <property type="match status" value="1"/>
</dbReference>
<proteinExistence type="predicted"/>
<dbReference type="Gene3D" id="3.30.40.10">
    <property type="entry name" value="Zinc/RING finger domain, C3HC4 (zinc finger)"/>
    <property type="match status" value="1"/>
</dbReference>
<sequence>MDNAAAAAYATNPQLPPSLVVFSQSGDTLSDVLTMQRTFNPQLPKDFHLPGRFSYPGHLLQHLQPHQFLHPALDPRLTFGTHGAFRPLSAFAPPQAKSLKTGPDIRAGCSKSLYNLEVGHEASSPDLSSSPLNQQEDESMSGTEEANLRADTPGSERSTPEEGRGFRRRKQHRPDPACCPICGVTIRAGEFEAHYMQEVERLMKMSLASKGAGPSNTQSPDFGPGSSESTVTGGTTAESRWETYQRVKNNRQNRLRSKHRSAKHHRRSDEVVCPVCNEAIHTIPGGNTVEQLNAHVEQCLLQKVKPRQTANNDVDADIDVEGDEDNGSFEEYEWAGQKRVRASSLLAGGYVGAGMQAGQSAEDEEGDLVVDGDDTVIYGPPQYNDNDVRMAAEGKRESSPGNKVEVKPEPSESLDDNKEAQNNPQIEALKMKIKQLESTASEENKLKCLICMDRYRKPVISINCWHVHCEDCWLQTLGAKKLCPQCNIITSSSDLRRIYL</sequence>
<evidence type="ECO:0000313" key="6">
    <source>
        <dbReference type="EMBL" id="CAB3361826.1"/>
    </source>
</evidence>
<keyword evidence="7" id="KW-1185">Reference proteome</keyword>
<accession>A0A8S1BQV1</accession>
<dbReference type="PROSITE" id="PS50089">
    <property type="entry name" value="ZF_RING_2"/>
    <property type="match status" value="1"/>
</dbReference>
<feature type="compositionally biased region" description="Low complexity" evidence="4">
    <location>
        <begin position="223"/>
        <end position="238"/>
    </location>
</feature>
<dbReference type="GO" id="GO:0016567">
    <property type="term" value="P:protein ubiquitination"/>
    <property type="evidence" value="ECO:0007669"/>
    <property type="project" value="TreeGrafter"/>
</dbReference>
<dbReference type="GO" id="GO:0061630">
    <property type="term" value="F:ubiquitin protein ligase activity"/>
    <property type="evidence" value="ECO:0007669"/>
    <property type="project" value="TreeGrafter"/>
</dbReference>
<evidence type="ECO:0000256" key="4">
    <source>
        <dbReference type="SAM" id="MobiDB-lite"/>
    </source>
</evidence>
<reference evidence="6 7" key="1">
    <citation type="submission" date="2020-04" db="EMBL/GenBank/DDBJ databases">
        <authorList>
            <person name="Alioto T."/>
            <person name="Alioto T."/>
            <person name="Gomez Garrido J."/>
        </authorList>
    </citation>
    <scope>NUCLEOTIDE SEQUENCE [LARGE SCALE GENOMIC DNA]</scope>
</reference>
<keyword evidence="1 3" id="KW-0863">Zinc-finger</keyword>
<dbReference type="PANTHER" id="PTHR13459:SF1">
    <property type="entry name" value="E3 UBIQUITIN-PROTEIN LIGASE RNF220 ISOFORM X1"/>
    <property type="match status" value="1"/>
</dbReference>
<dbReference type="Pfam" id="PF15926">
    <property type="entry name" value="RNF220"/>
    <property type="match status" value="1"/>
</dbReference>
<feature type="region of interest" description="Disordered" evidence="4">
    <location>
        <begin position="392"/>
        <end position="423"/>
    </location>
</feature>
<dbReference type="InterPro" id="IPR040178">
    <property type="entry name" value="RNF220_RING"/>
</dbReference>
<name>A0A8S1BQV1_9INSE</name>
<dbReference type="AlphaFoldDB" id="A0A8S1BQV1"/>
<dbReference type="CDD" id="cd16563">
    <property type="entry name" value="RING-HC_RNF220"/>
    <property type="match status" value="1"/>
</dbReference>
<dbReference type="Proteomes" id="UP000494165">
    <property type="component" value="Unassembled WGS sequence"/>
</dbReference>
<dbReference type="InterPro" id="IPR052443">
    <property type="entry name" value="E3_ubiq-ligase_RNF220-like"/>
</dbReference>
<dbReference type="SUPFAM" id="SSF57850">
    <property type="entry name" value="RING/U-box"/>
    <property type="match status" value="1"/>
</dbReference>
<comment type="caution">
    <text evidence="6">The sequence shown here is derived from an EMBL/GenBank/DDBJ whole genome shotgun (WGS) entry which is preliminary data.</text>
</comment>
<organism evidence="6 7">
    <name type="scientific">Cloeon dipterum</name>
    <dbReference type="NCBI Taxonomy" id="197152"/>
    <lineage>
        <taxon>Eukaryota</taxon>
        <taxon>Metazoa</taxon>
        <taxon>Ecdysozoa</taxon>
        <taxon>Arthropoda</taxon>
        <taxon>Hexapoda</taxon>
        <taxon>Insecta</taxon>
        <taxon>Pterygota</taxon>
        <taxon>Palaeoptera</taxon>
        <taxon>Ephemeroptera</taxon>
        <taxon>Pisciforma</taxon>
        <taxon>Baetidae</taxon>
        <taxon>Cloeon</taxon>
    </lineage>
</organism>
<dbReference type="InterPro" id="IPR013083">
    <property type="entry name" value="Znf_RING/FYVE/PHD"/>
</dbReference>
<evidence type="ECO:0000256" key="2">
    <source>
        <dbReference type="ARBA" id="ARBA00022833"/>
    </source>
</evidence>
<dbReference type="GO" id="GO:0008270">
    <property type="term" value="F:zinc ion binding"/>
    <property type="evidence" value="ECO:0007669"/>
    <property type="project" value="UniProtKB-KW"/>
</dbReference>
<dbReference type="EMBL" id="CADEPI010000007">
    <property type="protein sequence ID" value="CAB3361826.1"/>
    <property type="molecule type" value="Genomic_DNA"/>
</dbReference>
<evidence type="ECO:0000259" key="5">
    <source>
        <dbReference type="PROSITE" id="PS50089"/>
    </source>
</evidence>
<dbReference type="Pfam" id="PF13923">
    <property type="entry name" value="zf-C3HC4_2"/>
    <property type="match status" value="1"/>
</dbReference>
<evidence type="ECO:0000256" key="1">
    <source>
        <dbReference type="ARBA" id="ARBA00022771"/>
    </source>
</evidence>
<gene>
    <name evidence="6" type="ORF">CLODIP_2_CD01820</name>
</gene>
<dbReference type="InterPro" id="IPR031824">
    <property type="entry name" value="RNF220_mid"/>
</dbReference>
<keyword evidence="2" id="KW-0862">Zinc</keyword>
<dbReference type="OrthoDB" id="6270329at2759"/>
<keyword evidence="1 3" id="KW-0479">Metal-binding</keyword>
<feature type="compositionally biased region" description="Basic and acidic residues" evidence="4">
    <location>
        <begin position="392"/>
        <end position="419"/>
    </location>
</feature>
<evidence type="ECO:0000313" key="7">
    <source>
        <dbReference type="Proteomes" id="UP000494165"/>
    </source>
</evidence>
<feature type="domain" description="RING-type" evidence="5">
    <location>
        <begin position="448"/>
        <end position="487"/>
    </location>
</feature>
<protein>
    <recommendedName>
        <fullName evidence="5">RING-type domain-containing protein</fullName>
    </recommendedName>
</protein>
<evidence type="ECO:0000256" key="3">
    <source>
        <dbReference type="PROSITE-ProRule" id="PRU00175"/>
    </source>
</evidence>